<keyword evidence="3" id="KW-1185">Reference proteome</keyword>
<name>A0AAW7MJ20_9BURK</name>
<dbReference type="RefSeq" id="WP_301233830.1">
    <property type="nucleotide sequence ID" value="NZ_QAIC01000029.1"/>
</dbReference>
<reference evidence="1" key="1">
    <citation type="submission" date="2018-04" db="EMBL/GenBank/DDBJ databases">
        <authorList>
            <person name="Jy Z."/>
        </authorList>
    </citation>
    <scope>NUCLEOTIDE SEQUENCE</scope>
    <source>
        <strain evidence="2">AS13</strain>
        <strain evidence="1">LA18</strain>
    </source>
</reference>
<dbReference type="Pfam" id="PF05069">
    <property type="entry name" value="Phage_tail_S"/>
    <property type="match status" value="1"/>
</dbReference>
<accession>A0AAW7MJ20</accession>
<evidence type="ECO:0000313" key="2">
    <source>
        <dbReference type="EMBL" id="MDN4577090.1"/>
    </source>
</evidence>
<dbReference type="AlphaFoldDB" id="A0AAW7MJ20"/>
<organism evidence="1 4">
    <name type="scientific">Pandoraea cepalis</name>
    <dbReference type="NCBI Taxonomy" id="2508294"/>
    <lineage>
        <taxon>Bacteria</taxon>
        <taxon>Pseudomonadati</taxon>
        <taxon>Pseudomonadota</taxon>
        <taxon>Betaproteobacteria</taxon>
        <taxon>Burkholderiales</taxon>
        <taxon>Burkholderiaceae</taxon>
        <taxon>Pandoraea</taxon>
    </lineage>
</organism>
<protein>
    <submittedName>
        <fullName evidence="1">Phage virion morphogenesis protein</fullName>
    </submittedName>
</protein>
<dbReference type="EMBL" id="QAIC01000029">
    <property type="protein sequence ID" value="MDN4572675.1"/>
    <property type="molecule type" value="Genomic_DNA"/>
</dbReference>
<evidence type="ECO:0000313" key="3">
    <source>
        <dbReference type="Proteomes" id="UP001172788"/>
    </source>
</evidence>
<sequence>MSTDLHELDAWAMRLLSSLSPPARKVLASQIARRLRETSQARVQAQINPDGTPYEKRKPQMRGKAGRVRRKMFTKLRTNRYLKVEASSDGAFVSFAGQAQRIARVHHFGLRDRVEKNGPTVKYAARELLGITDTDQAAIADLVIAHVAG</sequence>
<dbReference type="InterPro" id="IPR006522">
    <property type="entry name" value="Phage_virion_morphogenesis"/>
</dbReference>
<evidence type="ECO:0000313" key="4">
    <source>
        <dbReference type="Proteomes" id="UP001172791"/>
    </source>
</evidence>
<dbReference type="Proteomes" id="UP001172788">
    <property type="component" value="Unassembled WGS sequence"/>
</dbReference>
<comment type="caution">
    <text evidence="1">The sequence shown here is derived from an EMBL/GenBank/DDBJ whole genome shotgun (WGS) entry which is preliminary data.</text>
</comment>
<dbReference type="NCBIfam" id="TIGR01635">
    <property type="entry name" value="tail_comp_S"/>
    <property type="match status" value="1"/>
</dbReference>
<proteinExistence type="predicted"/>
<evidence type="ECO:0000313" key="1">
    <source>
        <dbReference type="EMBL" id="MDN4572675.1"/>
    </source>
</evidence>
<dbReference type="EMBL" id="QAID01000029">
    <property type="protein sequence ID" value="MDN4577090.1"/>
    <property type="molecule type" value="Genomic_DNA"/>
</dbReference>
<gene>
    <name evidence="1" type="ORF">DBA34_05295</name>
    <name evidence="2" type="ORF">DBB29_03010</name>
</gene>
<dbReference type="Proteomes" id="UP001172791">
    <property type="component" value="Unassembled WGS sequence"/>
</dbReference>